<dbReference type="SUPFAM" id="SSF52540">
    <property type="entry name" value="P-loop containing nucleoside triphosphate hydrolases"/>
    <property type="match status" value="1"/>
</dbReference>
<comment type="caution">
    <text evidence="7">The sequence shown here is derived from an EMBL/GenBank/DDBJ whole genome shotgun (WGS) entry which is preliminary data.</text>
</comment>
<reference evidence="7" key="1">
    <citation type="submission" date="2020-11" db="EMBL/GenBank/DDBJ databases">
        <title>Agrobacterium vitis strain K377 genome.</title>
        <authorList>
            <person name="Xi H."/>
        </authorList>
    </citation>
    <scope>NUCLEOTIDE SEQUENCE</scope>
    <source>
        <strain evidence="7">K377</strain>
    </source>
</reference>
<evidence type="ECO:0000259" key="6">
    <source>
        <dbReference type="Pfam" id="PF13087"/>
    </source>
</evidence>
<dbReference type="Gene3D" id="3.40.50.300">
    <property type="entry name" value="P-loop containing nucleotide triphosphate hydrolases"/>
    <property type="match status" value="3"/>
</dbReference>
<protein>
    <recommendedName>
        <fullName evidence="6">DNA2/NAM7 helicase-like C-terminal domain-containing protein</fullName>
    </recommendedName>
</protein>
<dbReference type="InterPro" id="IPR050534">
    <property type="entry name" value="Coronavir_polyprotein_1ab"/>
</dbReference>
<organism evidence="7 8">
    <name type="scientific">Agrobacterium vitis</name>
    <name type="common">Rhizobium vitis</name>
    <dbReference type="NCBI Taxonomy" id="373"/>
    <lineage>
        <taxon>Bacteria</taxon>
        <taxon>Pseudomonadati</taxon>
        <taxon>Pseudomonadota</taxon>
        <taxon>Alphaproteobacteria</taxon>
        <taxon>Hyphomicrobiales</taxon>
        <taxon>Rhizobiaceae</taxon>
        <taxon>Rhizobium/Agrobacterium group</taxon>
        <taxon>Agrobacterium</taxon>
    </lineage>
</organism>
<dbReference type="AlphaFoldDB" id="A0AAE2RK01"/>
<accession>A0AAE2RK01</accession>
<dbReference type="PANTHER" id="PTHR43788">
    <property type="entry name" value="DNA2/NAM7 HELICASE FAMILY MEMBER"/>
    <property type="match status" value="1"/>
</dbReference>
<keyword evidence="4" id="KW-0067">ATP-binding</keyword>
<keyword evidence="2" id="KW-0378">Hydrolase</keyword>
<evidence type="ECO:0000256" key="1">
    <source>
        <dbReference type="ARBA" id="ARBA00022741"/>
    </source>
</evidence>
<dbReference type="InterPro" id="IPR041679">
    <property type="entry name" value="DNA2/NAM7-like_C"/>
</dbReference>
<sequence>MQPIGKFEALAIDRLRFHKGPESIGLTEDIYRILGILKMNDALQTLKYWFDVEALTAPDAEEDDDKSENHFVTYVRDNVYPWEPHFPSPKQDQQERQYKHFVRFGILARASYDQELLATLRTEAAPDYDSGGRQNTSAFTFLGVFEVSTGGYVQAKTLKMASFAQAFSELKNNQALEFADYSATLIEYFDKEAGRLAEEQFPASGLFIQTLQEKAIQLLKWVPVGIDQGPQAIVVSKATVGKDEKPLTPRIPPINSFFLDDMEAAINSVKNKQPAGLVLPYLVEPSESGRVDSTSIEAIDKKLSLDLLPDGRWPSQFSLTLMQQVAVNEGLRALHSGGLFSLNGPPGTGKTTLLMDVVAAILVERAKILTTFSTPNKAFTRYTDHEVKYPNQPHSANIYKLDARLHGFTMVVTSANNGAVENVTREFPNQSKIDPQYHSIAEYFSPTATALLKKGSDDEESEDTTGEHDTAKAWGLISAVLGNAKNMNRFNSILKAKTKDDKEDFSNIFRQLKDKSEAVDWATARRDFDDALATVSRLKGEMKQVDAISREVYRLKKLADVCEQKYIKAQQTVEEAKKNIPQAAITLKDAEDDLRSADKNAELLQPGKWTGFWAMLPASWAICRSARSRISLFEAAVKHRAQCDILRTSARTNLRALEALVATNTKVMEEAQQERDHARQALSIKSAQLETLRSKRSGLVSFEDALVATDADRQQMLPRMCDALNDARAMLFIKAMVLHRAFLQGAGKVFSQNLSRALGMLTRDPYLTPVIKDVGIDLWATLSLLVPVVSSTFASFARCFEHMPTGGIGWLFVDEAGQAAPQQAVGALARAKRAFIVGDPLQVEPVVTLDKNVDAKLLERHKAPIRHLATATSLQVIADQHNTFGSYLISHQNEPVWVGSPLKVHRRCVEPMFSICNKIAYNQTMVLGRGKVEQESKITTGSETAPPRPLLGPSCWIDMPGTEGCEKHHIPAQAHLALDLVKSYMQNGWVNPHTELPDLYIISPFKTAAAGMRELLKKTQRDWADHITVKNLTKWVNQSVGTVHTFQGKEAESVIFLLGGSTSGAIEWAASTPNILNVGVSRAQRRLYIIGDWNAWRKHDLVRNTMGIEGWPLSRDAALKRLNVR</sequence>
<evidence type="ECO:0000256" key="5">
    <source>
        <dbReference type="SAM" id="Coils"/>
    </source>
</evidence>
<keyword evidence="3" id="KW-0347">Helicase</keyword>
<dbReference type="Pfam" id="PF13087">
    <property type="entry name" value="AAA_12"/>
    <property type="match status" value="1"/>
</dbReference>
<feature type="domain" description="DNA2/NAM7 helicase-like C-terminal" evidence="6">
    <location>
        <begin position="902"/>
        <end position="1092"/>
    </location>
</feature>
<dbReference type="InterPro" id="IPR027417">
    <property type="entry name" value="P-loop_NTPase"/>
</dbReference>
<proteinExistence type="predicted"/>
<evidence type="ECO:0000313" key="7">
    <source>
        <dbReference type="EMBL" id="MBF2717907.1"/>
    </source>
</evidence>
<dbReference type="GO" id="GO:0016787">
    <property type="term" value="F:hydrolase activity"/>
    <property type="evidence" value="ECO:0007669"/>
    <property type="project" value="UniProtKB-KW"/>
</dbReference>
<dbReference type="PANTHER" id="PTHR43788:SF8">
    <property type="entry name" value="DNA-BINDING PROTEIN SMUBP-2"/>
    <property type="match status" value="1"/>
</dbReference>
<feature type="coiled-coil region" evidence="5">
    <location>
        <begin position="559"/>
        <end position="593"/>
    </location>
</feature>
<keyword evidence="1" id="KW-0547">Nucleotide-binding</keyword>
<feature type="coiled-coil region" evidence="5">
    <location>
        <begin position="654"/>
        <end position="688"/>
    </location>
</feature>
<gene>
    <name evidence="7" type="ORF">IEI95_027270</name>
</gene>
<keyword evidence="5" id="KW-0175">Coiled coil</keyword>
<dbReference type="EMBL" id="JACXXJ020000005">
    <property type="protein sequence ID" value="MBF2717907.1"/>
    <property type="molecule type" value="Genomic_DNA"/>
</dbReference>
<name>A0AAE2RK01_AGRVI</name>
<dbReference type="GO" id="GO:0005524">
    <property type="term" value="F:ATP binding"/>
    <property type="evidence" value="ECO:0007669"/>
    <property type="project" value="UniProtKB-KW"/>
</dbReference>
<dbReference type="RefSeq" id="WP_194417239.1">
    <property type="nucleotide sequence ID" value="NZ_JACXXJ020000005.1"/>
</dbReference>
<evidence type="ECO:0000256" key="3">
    <source>
        <dbReference type="ARBA" id="ARBA00022806"/>
    </source>
</evidence>
<evidence type="ECO:0000313" key="8">
    <source>
        <dbReference type="Proteomes" id="UP000655037"/>
    </source>
</evidence>
<evidence type="ECO:0000256" key="4">
    <source>
        <dbReference type="ARBA" id="ARBA00022840"/>
    </source>
</evidence>
<dbReference type="Proteomes" id="UP000655037">
    <property type="component" value="Unassembled WGS sequence"/>
</dbReference>
<dbReference type="GO" id="GO:0043139">
    <property type="term" value="F:5'-3' DNA helicase activity"/>
    <property type="evidence" value="ECO:0007669"/>
    <property type="project" value="TreeGrafter"/>
</dbReference>
<evidence type="ECO:0000256" key="2">
    <source>
        <dbReference type="ARBA" id="ARBA00022801"/>
    </source>
</evidence>